<dbReference type="Gene3D" id="3.40.50.2000">
    <property type="entry name" value="Glycogen Phosphorylase B"/>
    <property type="match status" value="2"/>
</dbReference>
<dbReference type="OrthoDB" id="9806653at2"/>
<dbReference type="AlphaFoldDB" id="A0A6I1MQB3"/>
<gene>
    <name evidence="3" type="ORF">GBZ86_04715</name>
</gene>
<evidence type="ECO:0000313" key="3">
    <source>
        <dbReference type="EMBL" id="MPQ43061.1"/>
    </source>
</evidence>
<dbReference type="PANTHER" id="PTHR12526">
    <property type="entry name" value="GLYCOSYLTRANSFERASE"/>
    <property type="match status" value="1"/>
</dbReference>
<proteinExistence type="predicted"/>
<dbReference type="Pfam" id="PF13477">
    <property type="entry name" value="Glyco_trans_4_2"/>
    <property type="match status" value="1"/>
</dbReference>
<dbReference type="CDD" id="cd03808">
    <property type="entry name" value="GT4_CapM-like"/>
    <property type="match status" value="1"/>
</dbReference>
<dbReference type="InterPro" id="IPR001296">
    <property type="entry name" value="Glyco_trans_1"/>
</dbReference>
<evidence type="ECO:0000313" key="4">
    <source>
        <dbReference type="Proteomes" id="UP000430345"/>
    </source>
</evidence>
<keyword evidence="3" id="KW-0808">Transferase</keyword>
<organism evidence="3 4">
    <name type="scientific">Clostridium tarantellae</name>
    <dbReference type="NCBI Taxonomy" id="39493"/>
    <lineage>
        <taxon>Bacteria</taxon>
        <taxon>Bacillati</taxon>
        <taxon>Bacillota</taxon>
        <taxon>Clostridia</taxon>
        <taxon>Eubacteriales</taxon>
        <taxon>Clostridiaceae</taxon>
        <taxon>Clostridium</taxon>
    </lineage>
</organism>
<keyword evidence="4" id="KW-1185">Reference proteome</keyword>
<dbReference type="Proteomes" id="UP000430345">
    <property type="component" value="Unassembled WGS sequence"/>
</dbReference>
<dbReference type="GO" id="GO:0016757">
    <property type="term" value="F:glycosyltransferase activity"/>
    <property type="evidence" value="ECO:0007669"/>
    <property type="project" value="InterPro"/>
</dbReference>
<feature type="domain" description="Glycosyl transferase family 1" evidence="1">
    <location>
        <begin position="187"/>
        <end position="340"/>
    </location>
</feature>
<dbReference type="InterPro" id="IPR028098">
    <property type="entry name" value="Glyco_trans_4-like_N"/>
</dbReference>
<feature type="domain" description="Glycosyltransferase subfamily 4-like N-terminal" evidence="2">
    <location>
        <begin position="3"/>
        <end position="146"/>
    </location>
</feature>
<name>A0A6I1MQB3_9CLOT</name>
<dbReference type="RefSeq" id="WP_152888236.1">
    <property type="nucleotide sequence ID" value="NZ_WHJC01000037.1"/>
</dbReference>
<evidence type="ECO:0000259" key="1">
    <source>
        <dbReference type="Pfam" id="PF00534"/>
    </source>
</evidence>
<comment type="caution">
    <text evidence="3">The sequence shown here is derived from an EMBL/GenBank/DDBJ whole genome shotgun (WGS) entry which is preliminary data.</text>
</comment>
<dbReference type="PANTHER" id="PTHR12526:SF630">
    <property type="entry name" value="GLYCOSYLTRANSFERASE"/>
    <property type="match status" value="1"/>
</dbReference>
<evidence type="ECO:0000259" key="2">
    <source>
        <dbReference type="Pfam" id="PF13477"/>
    </source>
</evidence>
<dbReference type="Pfam" id="PF00534">
    <property type="entry name" value="Glycos_transf_1"/>
    <property type="match status" value="1"/>
</dbReference>
<reference evidence="3 4" key="1">
    <citation type="submission" date="2019-10" db="EMBL/GenBank/DDBJ databases">
        <title>The Genome Sequence of Clostridium tarantellae Isolated from Fish Brain.</title>
        <authorList>
            <person name="Bano L."/>
            <person name="Kiel M."/>
            <person name="Sales G."/>
            <person name="Doxey A.C."/>
            <person name="Mansfield M.J."/>
            <person name="Schiavone M."/>
            <person name="Rossetto O."/>
            <person name="Pirazzini M."/>
            <person name="Dobrindt U."/>
            <person name="Montecucco C."/>
        </authorList>
    </citation>
    <scope>NUCLEOTIDE SEQUENCE [LARGE SCALE GENOMIC DNA]</scope>
    <source>
        <strain evidence="3 4">DSM 3997</strain>
    </source>
</reference>
<protein>
    <submittedName>
        <fullName evidence="3">Glycosyltransferase</fullName>
    </submittedName>
</protein>
<dbReference type="SUPFAM" id="SSF53756">
    <property type="entry name" value="UDP-Glycosyltransferase/glycogen phosphorylase"/>
    <property type="match status" value="1"/>
</dbReference>
<accession>A0A6I1MQB3</accession>
<sequence>MEKVLYITTVSSTINIFLTEHIKMLIKNGYEVHCASSIDKLLNEELKNNGVIHYEIPFVRNPLSFNNVKAFIELIKINKRNRYNIIHVHTPIASIYGRILKIIYKNIKIIYTVHGYHFLKEGTKLGWLLYYPIEKIMAKFTDVTITINEDDFKITKDKLKPKQTYLVNGVGIDLNIYKNLSLQKINLKRKELNLKSNDFIILMIAELNKNKNHIQLIKALELLKNKYCNIKVLCVGEGPLLEYLIEECTNRNLKEDIKFLGFRTDINELINCSDLGILLSYREGLPRCLMEFMANGKKIIATNIRGCKDLIRNEEVGFLVNKGDYKGTAKAIEYCYLNKKNNFFIPKEIYNYDINNILKDIETIYDSI</sequence>
<dbReference type="EMBL" id="WHJC01000037">
    <property type="protein sequence ID" value="MPQ43061.1"/>
    <property type="molecule type" value="Genomic_DNA"/>
</dbReference>